<name>A0A7S3L534_9STRA</name>
<feature type="compositionally biased region" description="Polar residues" evidence="2">
    <location>
        <begin position="7"/>
        <end position="20"/>
    </location>
</feature>
<feature type="compositionally biased region" description="Polar residues" evidence="2">
    <location>
        <begin position="32"/>
        <end position="47"/>
    </location>
</feature>
<reference evidence="3" key="1">
    <citation type="submission" date="2021-01" db="EMBL/GenBank/DDBJ databases">
        <authorList>
            <person name="Corre E."/>
            <person name="Pelletier E."/>
            <person name="Niang G."/>
            <person name="Scheremetjew M."/>
            <person name="Finn R."/>
            <person name="Kale V."/>
            <person name="Holt S."/>
            <person name="Cochrane G."/>
            <person name="Meng A."/>
            <person name="Brown T."/>
            <person name="Cohen L."/>
        </authorList>
    </citation>
    <scope>NUCLEOTIDE SEQUENCE</scope>
    <source>
        <strain evidence="3">CCMP127</strain>
    </source>
</reference>
<evidence type="ECO:0000256" key="1">
    <source>
        <dbReference type="SAM" id="Coils"/>
    </source>
</evidence>
<feature type="coiled-coil region" evidence="1">
    <location>
        <begin position="194"/>
        <end position="221"/>
    </location>
</feature>
<sequence length="221" mass="25273">MFRRKNQNQQESAGSGTRKSTAPVGRNKEQKLGSNSRHSTLTKSVLKHSTVQESISVTYGANRGDNPRRGIQLKDIEIREYERTLGDNPSCSSGPPVAISWEYYPEPLKLSIEEYEDTRPPRRSNFEMILPRDVRQSMLRKEWEVTQSQIAAAVRANIKIKNQRRTTVNNLSKSTRVEEAFENATRKVMKGLLLKNTTKELDKLEKQAKIAEEQKKKLEAS</sequence>
<dbReference type="AlphaFoldDB" id="A0A7S3L534"/>
<evidence type="ECO:0000313" key="3">
    <source>
        <dbReference type="EMBL" id="CAE0410502.1"/>
    </source>
</evidence>
<accession>A0A7S3L534</accession>
<feature type="region of interest" description="Disordered" evidence="2">
    <location>
        <begin position="1"/>
        <end position="47"/>
    </location>
</feature>
<evidence type="ECO:0000256" key="2">
    <source>
        <dbReference type="SAM" id="MobiDB-lite"/>
    </source>
</evidence>
<dbReference type="EMBL" id="HBIM01009407">
    <property type="protein sequence ID" value="CAE0410502.1"/>
    <property type="molecule type" value="Transcribed_RNA"/>
</dbReference>
<organism evidence="3">
    <name type="scientific">Amphora coffeiformis</name>
    <dbReference type="NCBI Taxonomy" id="265554"/>
    <lineage>
        <taxon>Eukaryota</taxon>
        <taxon>Sar</taxon>
        <taxon>Stramenopiles</taxon>
        <taxon>Ochrophyta</taxon>
        <taxon>Bacillariophyta</taxon>
        <taxon>Bacillariophyceae</taxon>
        <taxon>Bacillariophycidae</taxon>
        <taxon>Thalassiophysales</taxon>
        <taxon>Catenulaceae</taxon>
        <taxon>Amphora</taxon>
    </lineage>
</organism>
<proteinExistence type="predicted"/>
<keyword evidence="1" id="KW-0175">Coiled coil</keyword>
<gene>
    <name evidence="3" type="ORF">ACOF00016_LOCUS7963</name>
</gene>
<protein>
    <submittedName>
        <fullName evidence="3">Uncharacterized protein</fullName>
    </submittedName>
</protein>